<dbReference type="InterPro" id="IPR020479">
    <property type="entry name" value="HD_metazoa"/>
</dbReference>
<evidence type="ECO:0000256" key="2">
    <source>
        <dbReference type="ARBA" id="ARBA00023125"/>
    </source>
</evidence>
<dbReference type="InterPro" id="IPR017970">
    <property type="entry name" value="Homeobox_CS"/>
</dbReference>
<evidence type="ECO:0000256" key="7">
    <source>
        <dbReference type="SAM" id="MobiDB-lite"/>
    </source>
</evidence>
<keyword evidence="4 5" id="KW-0539">Nucleus</keyword>
<dbReference type="Pfam" id="PF00046">
    <property type="entry name" value="Homeodomain"/>
    <property type="match status" value="1"/>
</dbReference>
<dbReference type="SUPFAM" id="SSF46689">
    <property type="entry name" value="Homeodomain-like"/>
    <property type="match status" value="1"/>
</dbReference>
<dbReference type="GO" id="GO:0030154">
    <property type="term" value="P:cell differentiation"/>
    <property type="evidence" value="ECO:0007669"/>
    <property type="project" value="TreeGrafter"/>
</dbReference>
<dbReference type="InterPro" id="IPR009057">
    <property type="entry name" value="Homeodomain-like_sf"/>
</dbReference>
<gene>
    <name evidence="9" type="ORF">JTE90_011557</name>
</gene>
<dbReference type="EMBL" id="JAFNEN010000390">
    <property type="protein sequence ID" value="KAG8184060.1"/>
    <property type="molecule type" value="Genomic_DNA"/>
</dbReference>
<feature type="region of interest" description="Disordered" evidence="7">
    <location>
        <begin position="427"/>
        <end position="452"/>
    </location>
</feature>
<evidence type="ECO:0000313" key="9">
    <source>
        <dbReference type="EMBL" id="KAG8184060.1"/>
    </source>
</evidence>
<dbReference type="PROSITE" id="PS50071">
    <property type="entry name" value="HOMEOBOX_2"/>
    <property type="match status" value="1"/>
</dbReference>
<evidence type="ECO:0000259" key="8">
    <source>
        <dbReference type="PROSITE" id="PS50071"/>
    </source>
</evidence>
<comment type="caution">
    <text evidence="9">The sequence shown here is derived from an EMBL/GenBank/DDBJ whole genome shotgun (WGS) entry which is preliminary data.</text>
</comment>
<dbReference type="PANTHER" id="PTHR24340">
    <property type="entry name" value="HOMEOBOX PROTEIN NKX"/>
    <property type="match status" value="1"/>
</dbReference>
<dbReference type="InterPro" id="IPR050394">
    <property type="entry name" value="Homeobox_NK-like"/>
</dbReference>
<protein>
    <recommendedName>
        <fullName evidence="8">Homeobox domain-containing protein</fullName>
    </recommendedName>
</protein>
<feature type="compositionally biased region" description="Polar residues" evidence="7">
    <location>
        <begin position="432"/>
        <end position="442"/>
    </location>
</feature>
<organism evidence="9 10">
    <name type="scientific">Oedothorax gibbosus</name>
    <dbReference type="NCBI Taxonomy" id="931172"/>
    <lineage>
        <taxon>Eukaryota</taxon>
        <taxon>Metazoa</taxon>
        <taxon>Ecdysozoa</taxon>
        <taxon>Arthropoda</taxon>
        <taxon>Chelicerata</taxon>
        <taxon>Arachnida</taxon>
        <taxon>Araneae</taxon>
        <taxon>Araneomorphae</taxon>
        <taxon>Entelegynae</taxon>
        <taxon>Araneoidea</taxon>
        <taxon>Linyphiidae</taxon>
        <taxon>Erigoninae</taxon>
        <taxon>Oedothorax</taxon>
    </lineage>
</organism>
<feature type="region of interest" description="Disordered" evidence="7">
    <location>
        <begin position="363"/>
        <end position="388"/>
    </location>
</feature>
<dbReference type="FunFam" id="1.10.10.60:FF:000440">
    <property type="entry name" value="NK7.1, isoform A"/>
    <property type="match status" value="1"/>
</dbReference>
<dbReference type="PANTHER" id="PTHR24340:SF70">
    <property type="entry name" value="NK7.1, ISOFORM A"/>
    <property type="match status" value="1"/>
</dbReference>
<evidence type="ECO:0000256" key="5">
    <source>
        <dbReference type="PROSITE-ProRule" id="PRU00108"/>
    </source>
</evidence>
<evidence type="ECO:0000256" key="6">
    <source>
        <dbReference type="RuleBase" id="RU000682"/>
    </source>
</evidence>
<keyword evidence="3 5" id="KW-0371">Homeobox</keyword>
<reference evidence="9 10" key="1">
    <citation type="journal article" date="2022" name="Nat. Ecol. Evol.">
        <title>A masculinizing supergene underlies an exaggerated male reproductive morph in a spider.</title>
        <authorList>
            <person name="Hendrickx F."/>
            <person name="De Corte Z."/>
            <person name="Sonet G."/>
            <person name="Van Belleghem S.M."/>
            <person name="Kostlbacher S."/>
            <person name="Vangestel C."/>
        </authorList>
    </citation>
    <scope>NUCLEOTIDE SEQUENCE [LARGE SCALE GENOMIC DNA]</scope>
    <source>
        <strain evidence="9">W744_W776</strain>
    </source>
</reference>
<feature type="domain" description="Homeobox" evidence="8">
    <location>
        <begin position="295"/>
        <end position="355"/>
    </location>
</feature>
<dbReference type="AlphaFoldDB" id="A0AAV6UIQ6"/>
<dbReference type="CDD" id="cd00086">
    <property type="entry name" value="homeodomain"/>
    <property type="match status" value="1"/>
</dbReference>
<feature type="DNA-binding region" description="Homeobox" evidence="5">
    <location>
        <begin position="297"/>
        <end position="356"/>
    </location>
</feature>
<proteinExistence type="predicted"/>
<dbReference type="Proteomes" id="UP000827092">
    <property type="component" value="Unassembled WGS sequence"/>
</dbReference>
<evidence type="ECO:0000256" key="4">
    <source>
        <dbReference type="ARBA" id="ARBA00023242"/>
    </source>
</evidence>
<feature type="region of interest" description="Disordered" evidence="7">
    <location>
        <begin position="228"/>
        <end position="302"/>
    </location>
</feature>
<feature type="compositionally biased region" description="Low complexity" evidence="7">
    <location>
        <begin position="263"/>
        <end position="284"/>
    </location>
</feature>
<dbReference type="GO" id="GO:0005634">
    <property type="term" value="C:nucleus"/>
    <property type="evidence" value="ECO:0007669"/>
    <property type="project" value="UniProtKB-SubCell"/>
</dbReference>
<name>A0AAV6UIQ6_9ARAC</name>
<keyword evidence="2 5" id="KW-0238">DNA-binding</keyword>
<dbReference type="SMART" id="SM00389">
    <property type="entry name" value="HOX"/>
    <property type="match status" value="1"/>
</dbReference>
<dbReference type="Gene3D" id="1.10.10.60">
    <property type="entry name" value="Homeodomain-like"/>
    <property type="match status" value="1"/>
</dbReference>
<sequence length="606" mass="65471">MQEYYMMQQANGCGSNSPSHFQNHHQYHHQQQSSSPPIQVPSVNGVRTWHPHVYGKPPRHPTPHFIADILGFQERYSPEMSSNFCNMTVTPPPSQEALMPVPLINGNCLPTKQQFMQQERTFEQPLNLSCPDSKKSSPFPNTPVSSSCSPTTGASVDYDHNNDSIVIPSVVCKLRMDLAQKPVTPPICNPVRTSPVNGTLCMRPGDNLVTGVCHKDGPPVATAGITNAQVIPEGAQMPVKAKTPKNPSKRKKEKKPDTLGGIPSQQQQPAAQPAVAAGPPQLQASPDSDPESEKNKKKKARTTFTGRQIFELEKQFEIKKYLSSSERAEMAKLLNVTETQVKIWFQNRRTKWKKQDNVSNAEAAELKSSGEKQGVQGTTKKSSKSKTAVSTINGTTAGTTIGCLPQQPHPVLNGPATPYTVNSDSLPKPAVNEQNGLVSNGPDQHLPVSPGLMQSKISPTPMDVACSNTSSDISSTITPPVNNVGMVPINTMTPPLSIAENGVDSDSRASDVFCWGRSSSPSSMENGVAGDSSMDNSEANHMQQQHVSHYSGPCYANSVVSVDAAMNTSSSYPESDIRPVVKTIGTDHMQAMNSQDGMDTEMSSNH</sequence>
<dbReference type="InterPro" id="IPR001356">
    <property type="entry name" value="HD"/>
</dbReference>
<evidence type="ECO:0000313" key="10">
    <source>
        <dbReference type="Proteomes" id="UP000827092"/>
    </source>
</evidence>
<dbReference type="PRINTS" id="PR00024">
    <property type="entry name" value="HOMEOBOX"/>
</dbReference>
<evidence type="ECO:0000256" key="1">
    <source>
        <dbReference type="ARBA" id="ARBA00004123"/>
    </source>
</evidence>
<keyword evidence="10" id="KW-1185">Reference proteome</keyword>
<accession>A0AAV6UIQ6</accession>
<comment type="subcellular location">
    <subcellularLocation>
        <location evidence="1 5 6">Nucleus</location>
    </subcellularLocation>
</comment>
<evidence type="ECO:0000256" key="3">
    <source>
        <dbReference type="ARBA" id="ARBA00023155"/>
    </source>
</evidence>
<dbReference type="GO" id="GO:0000978">
    <property type="term" value="F:RNA polymerase II cis-regulatory region sequence-specific DNA binding"/>
    <property type="evidence" value="ECO:0007669"/>
    <property type="project" value="TreeGrafter"/>
</dbReference>
<feature type="region of interest" description="Disordered" evidence="7">
    <location>
        <begin position="15"/>
        <end position="37"/>
    </location>
</feature>
<dbReference type="PROSITE" id="PS00027">
    <property type="entry name" value="HOMEOBOX_1"/>
    <property type="match status" value="1"/>
</dbReference>
<dbReference type="GO" id="GO:0000981">
    <property type="term" value="F:DNA-binding transcription factor activity, RNA polymerase II-specific"/>
    <property type="evidence" value="ECO:0007669"/>
    <property type="project" value="InterPro"/>
</dbReference>